<dbReference type="RefSeq" id="WP_163197921.1">
    <property type="nucleotide sequence ID" value="NZ_WHZV01000012.1"/>
</dbReference>
<reference evidence="1 2" key="1">
    <citation type="submission" date="2019-10" db="EMBL/GenBank/DDBJ databases">
        <title>Bifidobacterium from non-human primates.</title>
        <authorList>
            <person name="Modesto M."/>
        </authorList>
    </citation>
    <scope>NUCLEOTIDE SEQUENCE [LARGE SCALE GENOMIC DNA]</scope>
    <source>
        <strain evidence="1 2">SMA15</strain>
    </source>
</reference>
<comment type="caution">
    <text evidence="1">The sequence shown here is derived from an EMBL/GenBank/DDBJ whole genome shotgun (WGS) entry which is preliminary data.</text>
</comment>
<dbReference type="AlphaFoldDB" id="A0A6L9SYG7"/>
<dbReference type="Proteomes" id="UP000483293">
    <property type="component" value="Unassembled WGS sequence"/>
</dbReference>
<dbReference type="EMBL" id="WHZV01000012">
    <property type="protein sequence ID" value="NEG56161.1"/>
    <property type="molecule type" value="Genomic_DNA"/>
</dbReference>
<organism evidence="1 2">
    <name type="scientific">Bifidobacterium platyrrhinorum</name>
    <dbReference type="NCBI Taxonomy" id="2661628"/>
    <lineage>
        <taxon>Bacteria</taxon>
        <taxon>Bacillati</taxon>
        <taxon>Actinomycetota</taxon>
        <taxon>Actinomycetes</taxon>
        <taxon>Bifidobacteriales</taxon>
        <taxon>Bifidobacteriaceae</taxon>
        <taxon>Bifidobacterium</taxon>
    </lineage>
</organism>
<evidence type="ECO:0000313" key="1">
    <source>
        <dbReference type="EMBL" id="NEG56161.1"/>
    </source>
</evidence>
<gene>
    <name evidence="1" type="ORF">GFD21_10430</name>
</gene>
<evidence type="ECO:0000313" key="2">
    <source>
        <dbReference type="Proteomes" id="UP000483293"/>
    </source>
</evidence>
<name>A0A6L9SYG7_9BIFI</name>
<keyword evidence="2" id="KW-1185">Reference proteome</keyword>
<accession>A0A6L9SYG7</accession>
<protein>
    <submittedName>
        <fullName evidence="1">Uncharacterized protein</fullName>
    </submittedName>
</protein>
<proteinExistence type="predicted"/>
<sequence>MGRFNPEMSNDRYLVDYKLTGNAGSPYEFSLWFRIDDREFEIKDLSMGDMVDLNKGIAGAIRQARKAKRDMDYKTAVRRRRETSSNAD</sequence>